<dbReference type="Proteomes" id="UP000314294">
    <property type="component" value="Unassembled WGS sequence"/>
</dbReference>
<sequence length="64" mass="7084">MQGSGHKHVGLLLSSSAWYFKEKPNNLVHLNGSRRGGETVVTVIRLHATTQMDLVSPEDINSLR</sequence>
<dbReference type="EMBL" id="SRLO01000113">
    <property type="protein sequence ID" value="TNN74455.1"/>
    <property type="molecule type" value="Genomic_DNA"/>
</dbReference>
<keyword evidence="2" id="KW-1185">Reference proteome</keyword>
<reference evidence="1 2" key="1">
    <citation type="submission" date="2019-03" db="EMBL/GenBank/DDBJ databases">
        <title>First draft genome of Liparis tanakae, snailfish: a comprehensive survey of snailfish specific genes.</title>
        <authorList>
            <person name="Kim W."/>
            <person name="Song I."/>
            <person name="Jeong J.-H."/>
            <person name="Kim D."/>
            <person name="Kim S."/>
            <person name="Ryu S."/>
            <person name="Song J.Y."/>
            <person name="Lee S.K."/>
        </authorList>
    </citation>
    <scope>NUCLEOTIDE SEQUENCE [LARGE SCALE GENOMIC DNA]</scope>
    <source>
        <tissue evidence="1">Muscle</tissue>
    </source>
</reference>
<organism evidence="1 2">
    <name type="scientific">Liparis tanakae</name>
    <name type="common">Tanaka's snailfish</name>
    <dbReference type="NCBI Taxonomy" id="230148"/>
    <lineage>
        <taxon>Eukaryota</taxon>
        <taxon>Metazoa</taxon>
        <taxon>Chordata</taxon>
        <taxon>Craniata</taxon>
        <taxon>Vertebrata</taxon>
        <taxon>Euteleostomi</taxon>
        <taxon>Actinopterygii</taxon>
        <taxon>Neopterygii</taxon>
        <taxon>Teleostei</taxon>
        <taxon>Neoteleostei</taxon>
        <taxon>Acanthomorphata</taxon>
        <taxon>Eupercaria</taxon>
        <taxon>Perciformes</taxon>
        <taxon>Cottioidei</taxon>
        <taxon>Cottales</taxon>
        <taxon>Liparidae</taxon>
        <taxon>Liparis</taxon>
    </lineage>
</organism>
<accession>A0A4Z2IAM0</accession>
<gene>
    <name evidence="1" type="ORF">EYF80_015235</name>
</gene>
<evidence type="ECO:0000313" key="1">
    <source>
        <dbReference type="EMBL" id="TNN74455.1"/>
    </source>
</evidence>
<comment type="caution">
    <text evidence="1">The sequence shown here is derived from an EMBL/GenBank/DDBJ whole genome shotgun (WGS) entry which is preliminary data.</text>
</comment>
<protein>
    <submittedName>
        <fullName evidence="1">Uncharacterized protein</fullName>
    </submittedName>
</protein>
<dbReference type="AlphaFoldDB" id="A0A4Z2IAM0"/>
<name>A0A4Z2IAM0_9TELE</name>
<evidence type="ECO:0000313" key="2">
    <source>
        <dbReference type="Proteomes" id="UP000314294"/>
    </source>
</evidence>
<proteinExistence type="predicted"/>